<evidence type="ECO:0000259" key="8">
    <source>
        <dbReference type="PROSITE" id="PS50158"/>
    </source>
</evidence>
<keyword evidence="1" id="KW-0645">Protease</keyword>
<reference evidence="10" key="2">
    <citation type="submission" date="2022-01" db="EMBL/GenBank/DDBJ databases">
        <authorList>
            <person name="Yamashiro T."/>
            <person name="Shiraishi A."/>
            <person name="Satake H."/>
            <person name="Nakayama K."/>
        </authorList>
    </citation>
    <scope>NUCLEOTIDE SEQUENCE</scope>
</reference>
<dbReference type="Pfam" id="PF00665">
    <property type="entry name" value="rve"/>
    <property type="match status" value="1"/>
</dbReference>
<feature type="region of interest" description="Disordered" evidence="7">
    <location>
        <begin position="202"/>
        <end position="227"/>
    </location>
</feature>
<feature type="domain" description="Integrase catalytic" evidence="9">
    <location>
        <begin position="1270"/>
        <end position="1434"/>
    </location>
</feature>
<keyword evidence="3" id="KW-0064">Aspartyl protease</keyword>
<evidence type="ECO:0000256" key="6">
    <source>
        <dbReference type="SAM" id="Coils"/>
    </source>
</evidence>
<evidence type="ECO:0000259" key="9">
    <source>
        <dbReference type="PROSITE" id="PS50994"/>
    </source>
</evidence>
<dbReference type="InterPro" id="IPR043502">
    <property type="entry name" value="DNA/RNA_pol_sf"/>
</dbReference>
<dbReference type="InterPro" id="IPR036397">
    <property type="entry name" value="RNaseH_sf"/>
</dbReference>
<dbReference type="SUPFAM" id="SSF53098">
    <property type="entry name" value="Ribonuclease H-like"/>
    <property type="match status" value="2"/>
</dbReference>
<dbReference type="InterPro" id="IPR036875">
    <property type="entry name" value="Znf_CCHC_sf"/>
</dbReference>
<evidence type="ECO:0000313" key="11">
    <source>
        <dbReference type="Proteomes" id="UP001151760"/>
    </source>
</evidence>
<evidence type="ECO:0000256" key="7">
    <source>
        <dbReference type="SAM" id="MobiDB-lite"/>
    </source>
</evidence>
<dbReference type="PROSITE" id="PS50994">
    <property type="entry name" value="INTEGRASE"/>
    <property type="match status" value="1"/>
</dbReference>
<dbReference type="InterPro" id="IPR039537">
    <property type="entry name" value="Retrotran_Ty1/copia-like"/>
</dbReference>
<dbReference type="Pfam" id="PF25597">
    <property type="entry name" value="SH3_retrovirus"/>
    <property type="match status" value="2"/>
</dbReference>
<keyword evidence="11" id="KW-1185">Reference proteome</keyword>
<keyword evidence="2" id="KW-0479">Metal-binding</keyword>
<dbReference type="Proteomes" id="UP001151760">
    <property type="component" value="Unassembled WGS sequence"/>
</dbReference>
<evidence type="ECO:0000256" key="2">
    <source>
        <dbReference type="ARBA" id="ARBA00022723"/>
    </source>
</evidence>
<comment type="caution">
    <text evidence="10">The sequence shown here is derived from an EMBL/GenBank/DDBJ whole genome shotgun (WGS) entry which is preliminary data.</text>
</comment>
<name>A0ABQ5ASQ3_9ASTR</name>
<evidence type="ECO:0000256" key="5">
    <source>
        <dbReference type="PROSITE-ProRule" id="PRU00047"/>
    </source>
</evidence>
<keyword evidence="6" id="KW-0175">Coiled coil</keyword>
<evidence type="ECO:0000256" key="3">
    <source>
        <dbReference type="ARBA" id="ARBA00022750"/>
    </source>
</evidence>
<proteinExistence type="predicted"/>
<dbReference type="InterPro" id="IPR054722">
    <property type="entry name" value="PolX-like_BBD"/>
</dbReference>
<evidence type="ECO:0000256" key="1">
    <source>
        <dbReference type="ARBA" id="ARBA00022670"/>
    </source>
</evidence>
<protein>
    <submittedName>
        <fullName evidence="10">Retrovirus-related pol polyprotein from transposon TNT 1-94</fullName>
    </submittedName>
</protein>
<evidence type="ECO:0000256" key="4">
    <source>
        <dbReference type="ARBA" id="ARBA00022801"/>
    </source>
</evidence>
<keyword evidence="5" id="KW-0862">Zinc</keyword>
<dbReference type="SUPFAM" id="SSF57756">
    <property type="entry name" value="Retrovirus zinc finger-like domains"/>
    <property type="match status" value="1"/>
</dbReference>
<feature type="compositionally biased region" description="Basic and acidic residues" evidence="7">
    <location>
        <begin position="177"/>
        <end position="187"/>
    </location>
</feature>
<sequence length="1532" mass="175251">MVIYNALPRKEYERIFMCNTAKEIWKTLLITHQGNSQVKDNKIDLLVQQYEQFVISEDESIDNAFARFNTIITSLKALDEGYSSKNYVRKFLRALHPKWRAKVTAIEESKDLTSLSLDELIGNLKVHEMIIKKDSEIVKAKVERKSLALKAKKESSDEECSTSGSEDEEYPMATFQRSRDDKTGKNDRKCFRCGDPNHLIGECPKPPKDKNQKAFVGGSWSDSGEEDDEKVKDETCLVAHASSEVCSESSYFSDENSSIDDIALDNEYDKLCKMSLKIITKNKRLKATRNSLENELRELKDKLSIFEKNKGVDLECEMCHVLKIENEKLKDESTRLNKFEKSTHCLNEMLSNQKPSGDKLGLGFNSFEASSSGTKEIKFVKAQKKTSSDGGPINMGGPLNVLAAPKINKGPPPETPISEKSVFFQKSILGPRPKHIIVNKVKVPVASDYEVKQFYKPLSKPGVGFSKQNFRLKTPPPRRVNNNYSRPKTPQPRRHVGQQNQPHGFPICLRVDLEPDEWIKDSGCSKHMTGNRKLFSTYKAYNGEHVDKLGFDLLSIGQICDNKCKVTFSEHDSEITKNVKVIGRGIRKKGLYAMKLGNKPKDQICLATINENSTLWQRRLGHANMRLIQSLASKKLVRNLPRLKFDQHFCDACKIGKQAHASHKAKNLVSTTRCLELLHMDLFGPFAVRSYGGNRYTLVIVDDYSRKPTLDYFRVFGSKCFILNTKDYLTKFDPKSYEGVFLGYSQNSKAYIILNKHTRKIEESLNVTFDETPPPAKTSPLVDDDLDEEEAIREIEKKNLENNVEDETLEIDEVVNIKESRNHPLENVIGNLNQRTLRSQAQNQSNFYCFISTIEPKNVNEALGDESWIVAMQEELNQFIANDVWELVPQPKNMTVIGTKWVFRNKLDENGIVSRNKARLVAQGYNQQEGIDYDETYAPVARLESIRILLAYACALDFKLFQMDVKSAFLNGFINEEVYVAQPPGFIDFEKPNHVYKLKKALYGLKQAPKAWYDRLKAFLIKHEYKIGMVDNTLFTKKKSSNLIIVQIYVDDIIFGSTCQDMCDDFAKIMHDEFEMSMMGELNFFLGLQIKQMEDGIFFNQSKYIKEMLKKFGLEDSKPMKTPMSSDTKLTKDEELDLFKLTNVLYVPEIRKNLVSGWLLNKFGFRLVFESDKFVLSKNQMYVGKGYAMNGMFKLNVMVVKNEINKMNSSAYLIESSNVWHARLGHVNFNSMRRLIKFNSIPNCHIDSKYKCETCVEAKLTRTSFKSVKRKTEPLDMIHTDICDLKSLPTKGGNKYFITFIDDCTKYCYVYLLKSKDEAIDKFVLYKTEVENQLGKKIKVVRSDRGGEYVAPFAELCAKHGIRHEFTAPYSPQQNGIAERKNRTLKEMVTAMLISSGMSQDMWGEAILTATYLLNKIPRKDKEETPYELWMGRKPSYQYLRVWGCLAKVAVPTPKAQKIGPKSVDCIFIGYAKNNSAYRFIVHESKNPDIQKNTVMDRIALPSEPNCLLHGHDGLAYDVKFYGNGENSLLLR</sequence>
<feature type="compositionally biased region" description="Acidic residues" evidence="7">
    <location>
        <begin position="156"/>
        <end position="170"/>
    </location>
</feature>
<dbReference type="Pfam" id="PF14223">
    <property type="entry name" value="Retrotran_gag_2"/>
    <property type="match status" value="1"/>
</dbReference>
<feature type="region of interest" description="Disordered" evidence="7">
    <location>
        <begin position="153"/>
        <end position="187"/>
    </location>
</feature>
<reference evidence="10" key="1">
    <citation type="journal article" date="2022" name="Int. J. Mol. Sci.">
        <title>Draft Genome of Tanacetum Coccineum: Genomic Comparison of Closely Related Tanacetum-Family Plants.</title>
        <authorList>
            <person name="Yamashiro T."/>
            <person name="Shiraishi A."/>
            <person name="Nakayama K."/>
            <person name="Satake H."/>
        </authorList>
    </citation>
    <scope>NUCLEOTIDE SEQUENCE</scope>
</reference>
<keyword evidence="5" id="KW-0863">Zinc-finger</keyword>
<keyword evidence="4" id="KW-0378">Hydrolase</keyword>
<feature type="coiled-coil region" evidence="6">
    <location>
        <begin position="282"/>
        <end position="342"/>
    </location>
</feature>
<gene>
    <name evidence="10" type="ORF">Tco_0839049</name>
</gene>
<dbReference type="InterPro" id="IPR012337">
    <property type="entry name" value="RNaseH-like_sf"/>
</dbReference>
<dbReference type="PANTHER" id="PTHR42648:SF20">
    <property type="entry name" value="RNA-DIRECTED DNA POLYMERASE"/>
    <property type="match status" value="1"/>
</dbReference>
<feature type="domain" description="CCHC-type" evidence="8">
    <location>
        <begin position="188"/>
        <end position="205"/>
    </location>
</feature>
<dbReference type="Pfam" id="PF07727">
    <property type="entry name" value="RVT_2"/>
    <property type="match status" value="1"/>
</dbReference>
<dbReference type="InterPro" id="IPR013103">
    <property type="entry name" value="RVT_2"/>
</dbReference>
<dbReference type="InterPro" id="IPR025724">
    <property type="entry name" value="GAG-pre-integrase_dom"/>
</dbReference>
<dbReference type="InterPro" id="IPR057670">
    <property type="entry name" value="SH3_retrovirus"/>
</dbReference>
<evidence type="ECO:0000313" key="10">
    <source>
        <dbReference type="EMBL" id="GJT04587.1"/>
    </source>
</evidence>
<dbReference type="PROSITE" id="PS50158">
    <property type="entry name" value="ZF_CCHC"/>
    <property type="match status" value="1"/>
</dbReference>
<dbReference type="Gene3D" id="3.30.420.10">
    <property type="entry name" value="Ribonuclease H-like superfamily/Ribonuclease H"/>
    <property type="match status" value="2"/>
</dbReference>
<organism evidence="10 11">
    <name type="scientific">Tanacetum coccineum</name>
    <dbReference type="NCBI Taxonomy" id="301880"/>
    <lineage>
        <taxon>Eukaryota</taxon>
        <taxon>Viridiplantae</taxon>
        <taxon>Streptophyta</taxon>
        <taxon>Embryophyta</taxon>
        <taxon>Tracheophyta</taxon>
        <taxon>Spermatophyta</taxon>
        <taxon>Magnoliopsida</taxon>
        <taxon>eudicotyledons</taxon>
        <taxon>Gunneridae</taxon>
        <taxon>Pentapetalae</taxon>
        <taxon>asterids</taxon>
        <taxon>campanulids</taxon>
        <taxon>Asterales</taxon>
        <taxon>Asteraceae</taxon>
        <taxon>Asteroideae</taxon>
        <taxon>Anthemideae</taxon>
        <taxon>Anthemidinae</taxon>
        <taxon>Tanacetum</taxon>
    </lineage>
</organism>
<dbReference type="SUPFAM" id="SSF56672">
    <property type="entry name" value="DNA/RNA polymerases"/>
    <property type="match status" value="1"/>
</dbReference>
<accession>A0ABQ5ASQ3</accession>
<dbReference type="InterPro" id="IPR001584">
    <property type="entry name" value="Integrase_cat-core"/>
</dbReference>
<dbReference type="EMBL" id="BQNB010012520">
    <property type="protein sequence ID" value="GJT04587.1"/>
    <property type="molecule type" value="Genomic_DNA"/>
</dbReference>
<dbReference type="InterPro" id="IPR001878">
    <property type="entry name" value="Znf_CCHC"/>
</dbReference>
<dbReference type="Pfam" id="PF13976">
    <property type="entry name" value="gag_pre-integrs"/>
    <property type="match status" value="2"/>
</dbReference>
<dbReference type="PANTHER" id="PTHR42648">
    <property type="entry name" value="TRANSPOSASE, PUTATIVE-RELATED"/>
    <property type="match status" value="1"/>
</dbReference>
<feature type="region of interest" description="Disordered" evidence="7">
    <location>
        <begin position="466"/>
        <end position="501"/>
    </location>
</feature>
<dbReference type="Pfam" id="PF22936">
    <property type="entry name" value="Pol_BBD"/>
    <property type="match status" value="1"/>
</dbReference>